<gene>
    <name evidence="1" type="ORF">SS7213T_00309</name>
</gene>
<reference evidence="1 2" key="1">
    <citation type="journal article" date="2012" name="BMC Genomics">
        <title>Comparative genomic analysis of the genus Staphylococcus including Staphylococcus aureus and its newly described sister species Staphylococcus simiae.</title>
        <authorList>
            <person name="Suzuki H."/>
            <person name="Lefebure T."/>
            <person name="Pavinski Bitar P."/>
            <person name="Stanhope M.J."/>
        </authorList>
    </citation>
    <scope>NUCLEOTIDE SEQUENCE [LARGE SCALE GENOMIC DNA]</scope>
    <source>
        <strain evidence="1 2">CCM 7213</strain>
    </source>
</reference>
<dbReference type="PATRIC" id="fig|911238.3.peg.59"/>
<sequence length="288" mass="33948">MDKSTRILNILTLLINGNIVNKNNIQTITEVSDKSIQRDITTINNFFYESEYWRSQKSKIIYNRVLNGYQLVNNINHENSLGILSLLIKIKSLTPILHYDIYKLFLDNIASSKLEDQNILKEMLNSFKVRTDLLPGTSLMTIQKAISNQHYIRITTKDDKLFVKPLSILYMHFDYWFSYEYEKKVYNIAMRHIIAVDTLTSKFNQTNIQEPFKFEIDTSIWHQFQKQYSIKKLIAHNDTSVTVLVNCTKFDAYYIAYQLAPLAKMLGPQSYIDDFVHRLEEIHKTYTE</sequence>
<dbReference type="RefSeq" id="WP_002461603.1">
    <property type="nucleotide sequence ID" value="NZ_AEUN01000011.1"/>
</dbReference>
<dbReference type="Proteomes" id="UP000005413">
    <property type="component" value="Unassembled WGS sequence"/>
</dbReference>
<dbReference type="OrthoDB" id="86031at2"/>
<evidence type="ECO:0008006" key="3">
    <source>
        <dbReference type="Google" id="ProtNLM"/>
    </source>
</evidence>
<accession>G5JF70</accession>
<comment type="caution">
    <text evidence="1">The sequence shown here is derived from an EMBL/GenBank/DDBJ whole genome shotgun (WGS) entry which is preliminary data.</text>
</comment>
<name>G5JF70_9STAP</name>
<proteinExistence type="predicted"/>
<keyword evidence="2" id="KW-1185">Reference proteome</keyword>
<organism evidence="1 2">
    <name type="scientific">Staphylococcus simiae CCM 7213 = CCUG 51256</name>
    <dbReference type="NCBI Taxonomy" id="911238"/>
    <lineage>
        <taxon>Bacteria</taxon>
        <taxon>Bacillati</taxon>
        <taxon>Bacillota</taxon>
        <taxon>Bacilli</taxon>
        <taxon>Bacillales</taxon>
        <taxon>Staphylococcaceae</taxon>
        <taxon>Staphylococcus</taxon>
    </lineage>
</organism>
<evidence type="ECO:0000313" key="1">
    <source>
        <dbReference type="EMBL" id="EHJ09162.1"/>
    </source>
</evidence>
<protein>
    <recommendedName>
        <fullName evidence="3">WYL domain-containing protein</fullName>
    </recommendedName>
</protein>
<dbReference type="EMBL" id="AEUN01000011">
    <property type="protein sequence ID" value="EHJ09162.1"/>
    <property type="molecule type" value="Genomic_DNA"/>
</dbReference>
<dbReference type="AlphaFoldDB" id="G5JF70"/>
<evidence type="ECO:0000313" key="2">
    <source>
        <dbReference type="Proteomes" id="UP000005413"/>
    </source>
</evidence>